<feature type="compositionally biased region" description="Pro residues" evidence="1">
    <location>
        <begin position="119"/>
        <end position="130"/>
    </location>
</feature>
<evidence type="ECO:0000313" key="3">
    <source>
        <dbReference type="Proteomes" id="UP001430953"/>
    </source>
</evidence>
<sequence length="130" mass="14273">MNLKPTEVAREPRKKNSRADKNSARLQNERASRLTIRSVVPHHFNFTSFSLRADTANDSSNSSLVKDVPWFAHVSRDFFPGVTQASRATRTRGGGVCGRYYGRTKGLFAPSHGSGGSPTAPPPHQPSYFA</sequence>
<reference evidence="2 3" key="1">
    <citation type="submission" date="2023-03" db="EMBL/GenBank/DDBJ databases">
        <title>High recombination rates correlate with genetic variation in Cardiocondyla obscurior ants.</title>
        <authorList>
            <person name="Errbii M."/>
        </authorList>
    </citation>
    <scope>NUCLEOTIDE SEQUENCE [LARGE SCALE GENOMIC DNA]</scope>
    <source>
        <strain evidence="2">Alpha-2009</strain>
        <tissue evidence="2">Whole body</tissue>
    </source>
</reference>
<proteinExistence type="predicted"/>
<keyword evidence="3" id="KW-1185">Reference proteome</keyword>
<evidence type="ECO:0000313" key="2">
    <source>
        <dbReference type="EMBL" id="KAL0107302.1"/>
    </source>
</evidence>
<dbReference type="AlphaFoldDB" id="A0AAW2EZI5"/>
<evidence type="ECO:0000256" key="1">
    <source>
        <dbReference type="SAM" id="MobiDB-lite"/>
    </source>
</evidence>
<feature type="compositionally biased region" description="Basic and acidic residues" evidence="1">
    <location>
        <begin position="17"/>
        <end position="30"/>
    </location>
</feature>
<feature type="region of interest" description="Disordered" evidence="1">
    <location>
        <begin position="1"/>
        <end position="30"/>
    </location>
</feature>
<gene>
    <name evidence="2" type="ORF">PUN28_015679</name>
</gene>
<dbReference type="Proteomes" id="UP001430953">
    <property type="component" value="Unassembled WGS sequence"/>
</dbReference>
<dbReference type="EMBL" id="JADYXP020000017">
    <property type="protein sequence ID" value="KAL0107302.1"/>
    <property type="molecule type" value="Genomic_DNA"/>
</dbReference>
<comment type="caution">
    <text evidence="2">The sequence shown here is derived from an EMBL/GenBank/DDBJ whole genome shotgun (WGS) entry which is preliminary data.</text>
</comment>
<name>A0AAW2EZI5_9HYME</name>
<protein>
    <submittedName>
        <fullName evidence="2">Uncharacterized protein</fullName>
    </submittedName>
</protein>
<organism evidence="2 3">
    <name type="scientific">Cardiocondyla obscurior</name>
    <dbReference type="NCBI Taxonomy" id="286306"/>
    <lineage>
        <taxon>Eukaryota</taxon>
        <taxon>Metazoa</taxon>
        <taxon>Ecdysozoa</taxon>
        <taxon>Arthropoda</taxon>
        <taxon>Hexapoda</taxon>
        <taxon>Insecta</taxon>
        <taxon>Pterygota</taxon>
        <taxon>Neoptera</taxon>
        <taxon>Endopterygota</taxon>
        <taxon>Hymenoptera</taxon>
        <taxon>Apocrita</taxon>
        <taxon>Aculeata</taxon>
        <taxon>Formicoidea</taxon>
        <taxon>Formicidae</taxon>
        <taxon>Myrmicinae</taxon>
        <taxon>Cardiocondyla</taxon>
    </lineage>
</organism>
<feature type="region of interest" description="Disordered" evidence="1">
    <location>
        <begin position="107"/>
        <end position="130"/>
    </location>
</feature>
<accession>A0AAW2EZI5</accession>